<gene>
    <name evidence="2" type="ORF">ALEPTO_LOCUS4010</name>
</gene>
<reference evidence="2" key="1">
    <citation type="submission" date="2021-06" db="EMBL/GenBank/DDBJ databases">
        <authorList>
            <person name="Kallberg Y."/>
            <person name="Tangrot J."/>
            <person name="Rosling A."/>
        </authorList>
    </citation>
    <scope>NUCLEOTIDE SEQUENCE</scope>
    <source>
        <strain evidence="2">FL130A</strain>
    </source>
</reference>
<dbReference type="Proteomes" id="UP000789508">
    <property type="component" value="Unassembled WGS sequence"/>
</dbReference>
<evidence type="ECO:0000256" key="1">
    <source>
        <dbReference type="SAM" id="SignalP"/>
    </source>
</evidence>
<protein>
    <submittedName>
        <fullName evidence="2">6731_t:CDS:1</fullName>
    </submittedName>
</protein>
<keyword evidence="1" id="KW-0732">Signal</keyword>
<name>A0A9N8ZXM0_9GLOM</name>
<evidence type="ECO:0000313" key="3">
    <source>
        <dbReference type="Proteomes" id="UP000789508"/>
    </source>
</evidence>
<dbReference type="AlphaFoldDB" id="A0A9N8ZXM0"/>
<keyword evidence="3" id="KW-1185">Reference proteome</keyword>
<evidence type="ECO:0000313" key="2">
    <source>
        <dbReference type="EMBL" id="CAG8511758.1"/>
    </source>
</evidence>
<feature type="signal peptide" evidence="1">
    <location>
        <begin position="1"/>
        <end position="18"/>
    </location>
</feature>
<feature type="non-terminal residue" evidence="2">
    <location>
        <position position="1"/>
    </location>
</feature>
<sequence>MKTILLAVLSFCVLGISALPSPVRFLGPPIKNDGTNNGGNYGGGFGGPSGGGTCCPTCMCAEPITGDQEGQISLVRTGVIVSPEGTNFSQARAFPTVDGTYGITLTAQTNRVKIYNPLFLYRQIVIFNNETVGQTESAFMKVAFYSTGSILDIDQFTIEADHSLSVNQSWIYKIRPLYYGGYMTLNLNTTASTLTGPIYDCDSKFVSNWQIPDAMPLQGFVGQGLLPNVGSNDPNKITCMILPTTYSLPNAKYYVVFGNNFAKTAGVNEPLYEIKTYLWNFTTESVEVDVEYVSKPALSLMRLSHEGSTLFKNLTYSEKKRFFDGIQNSLAEILPVDPSRIVPTYKSQADQTIRTYSFYNLGCCPSKIYDNLRLKFGLGLCISLKVKKFLYMTGLSSDNYTKYSDELMDFKKH</sequence>
<dbReference type="EMBL" id="CAJVPS010000846">
    <property type="protein sequence ID" value="CAG8511758.1"/>
    <property type="molecule type" value="Genomic_DNA"/>
</dbReference>
<dbReference type="OrthoDB" id="2420894at2759"/>
<accession>A0A9N8ZXM0</accession>
<feature type="chain" id="PRO_5040503286" evidence="1">
    <location>
        <begin position="19"/>
        <end position="413"/>
    </location>
</feature>
<organism evidence="2 3">
    <name type="scientific">Ambispora leptoticha</name>
    <dbReference type="NCBI Taxonomy" id="144679"/>
    <lineage>
        <taxon>Eukaryota</taxon>
        <taxon>Fungi</taxon>
        <taxon>Fungi incertae sedis</taxon>
        <taxon>Mucoromycota</taxon>
        <taxon>Glomeromycotina</taxon>
        <taxon>Glomeromycetes</taxon>
        <taxon>Archaeosporales</taxon>
        <taxon>Ambisporaceae</taxon>
        <taxon>Ambispora</taxon>
    </lineage>
</organism>
<proteinExistence type="predicted"/>
<comment type="caution">
    <text evidence="2">The sequence shown here is derived from an EMBL/GenBank/DDBJ whole genome shotgun (WGS) entry which is preliminary data.</text>
</comment>